<organism evidence="1 2">
    <name type="scientific">Mucilaginibacter angelicae</name>
    <dbReference type="NCBI Taxonomy" id="869718"/>
    <lineage>
        <taxon>Bacteria</taxon>
        <taxon>Pseudomonadati</taxon>
        <taxon>Bacteroidota</taxon>
        <taxon>Sphingobacteriia</taxon>
        <taxon>Sphingobacteriales</taxon>
        <taxon>Sphingobacteriaceae</taxon>
        <taxon>Mucilaginibacter</taxon>
    </lineage>
</organism>
<proteinExistence type="predicted"/>
<accession>A0ABV6L4N3</accession>
<dbReference type="Proteomes" id="UP001589828">
    <property type="component" value="Unassembled WGS sequence"/>
</dbReference>
<dbReference type="RefSeq" id="WP_377022280.1">
    <property type="nucleotide sequence ID" value="NZ_JBHLTS010000020.1"/>
</dbReference>
<keyword evidence="2" id="KW-1185">Reference proteome</keyword>
<name>A0ABV6L4N3_9SPHI</name>
<evidence type="ECO:0000313" key="2">
    <source>
        <dbReference type="Proteomes" id="UP001589828"/>
    </source>
</evidence>
<reference evidence="1 2" key="1">
    <citation type="submission" date="2024-09" db="EMBL/GenBank/DDBJ databases">
        <authorList>
            <person name="Sun Q."/>
            <person name="Mori K."/>
        </authorList>
    </citation>
    <scope>NUCLEOTIDE SEQUENCE [LARGE SCALE GENOMIC DNA]</scope>
    <source>
        <strain evidence="1 2">NCAIM B.02415</strain>
    </source>
</reference>
<gene>
    <name evidence="1" type="ORF">ACFFGT_09495</name>
</gene>
<dbReference type="EMBL" id="JBHLTS010000020">
    <property type="protein sequence ID" value="MFC0514435.1"/>
    <property type="molecule type" value="Genomic_DNA"/>
</dbReference>
<protein>
    <submittedName>
        <fullName evidence="1">Uncharacterized protein</fullName>
    </submittedName>
</protein>
<evidence type="ECO:0000313" key="1">
    <source>
        <dbReference type="EMBL" id="MFC0514435.1"/>
    </source>
</evidence>
<sequence length="47" mass="5333">MSKQVRRRSKDINQVAKSVLDKVIAITESEHPKGKVEIKVSKEEGKK</sequence>
<comment type="caution">
    <text evidence="1">The sequence shown here is derived from an EMBL/GenBank/DDBJ whole genome shotgun (WGS) entry which is preliminary data.</text>
</comment>